<protein>
    <submittedName>
        <fullName evidence="3">Tyrosine-protein phosphatase</fullName>
        <ecNumber evidence="3">3.1.3.48</ecNumber>
    </submittedName>
</protein>
<dbReference type="EC" id="3.1.3.48" evidence="3"/>
<dbReference type="PANTHER" id="PTHR31126:SF1">
    <property type="entry name" value="TYROSINE SPECIFIC PROTEIN PHOSPHATASES DOMAIN-CONTAINING PROTEIN"/>
    <property type="match status" value="1"/>
</dbReference>
<dbReference type="SUPFAM" id="SSF52799">
    <property type="entry name" value="(Phosphotyrosine protein) phosphatases II"/>
    <property type="match status" value="1"/>
</dbReference>
<evidence type="ECO:0000313" key="4">
    <source>
        <dbReference type="Proteomes" id="UP001367771"/>
    </source>
</evidence>
<dbReference type="GO" id="GO:0004725">
    <property type="term" value="F:protein tyrosine phosphatase activity"/>
    <property type="evidence" value="ECO:0007669"/>
    <property type="project" value="UniProtKB-EC"/>
</dbReference>
<comment type="similarity">
    <text evidence="1">Belongs to the protein-tyrosine phosphatase family.</text>
</comment>
<keyword evidence="2" id="KW-0732">Signal</keyword>
<name>A0ABU8H4Q4_9SPHN</name>
<keyword evidence="4" id="KW-1185">Reference proteome</keyword>
<reference evidence="3 4" key="1">
    <citation type="journal article" date="2013" name="Int. J. Syst. Evol. Microbiol.">
        <title>Sphingomonas kyungheensis sp. nov., a bacterium with ginsenoside-converting activity isolated from soil of a ginseng field.</title>
        <authorList>
            <person name="Son H.M."/>
            <person name="Yang J.E."/>
            <person name="Park Y."/>
            <person name="Han C.K."/>
            <person name="Kim S.G."/>
            <person name="Kook M."/>
            <person name="Yi T.H."/>
        </authorList>
    </citation>
    <scope>NUCLEOTIDE SEQUENCE [LARGE SCALE GENOMIC DNA]</scope>
    <source>
        <strain evidence="3 4">LMG 26582</strain>
    </source>
</reference>
<evidence type="ECO:0000256" key="1">
    <source>
        <dbReference type="ARBA" id="ARBA00009580"/>
    </source>
</evidence>
<dbReference type="RefSeq" id="WP_336545549.1">
    <property type="nucleotide sequence ID" value="NZ_JBBBDM010000006.1"/>
</dbReference>
<evidence type="ECO:0000313" key="3">
    <source>
        <dbReference type="EMBL" id="MEI5687972.1"/>
    </source>
</evidence>
<accession>A0ABU8H4Q4</accession>
<dbReference type="InterPro" id="IPR026893">
    <property type="entry name" value="Tyr/Ser_Pase_IphP-type"/>
</dbReference>
<dbReference type="Proteomes" id="UP001367771">
    <property type="component" value="Unassembled WGS sequence"/>
</dbReference>
<keyword evidence="3" id="KW-0378">Hydrolase</keyword>
<dbReference type="Gene3D" id="3.90.190.10">
    <property type="entry name" value="Protein tyrosine phosphatase superfamily"/>
    <property type="match status" value="1"/>
</dbReference>
<proteinExistence type="inferred from homology"/>
<feature type="signal peptide" evidence="2">
    <location>
        <begin position="1"/>
        <end position="25"/>
    </location>
</feature>
<dbReference type="Pfam" id="PF13350">
    <property type="entry name" value="Y_phosphatase3"/>
    <property type="match status" value="1"/>
</dbReference>
<dbReference type="PANTHER" id="PTHR31126">
    <property type="entry name" value="TYROSINE-PROTEIN PHOSPHATASE"/>
    <property type="match status" value="1"/>
</dbReference>
<dbReference type="InterPro" id="IPR029021">
    <property type="entry name" value="Prot-tyrosine_phosphatase-like"/>
</dbReference>
<gene>
    <name evidence="3" type="ORF">V8201_12855</name>
</gene>
<sequence length="286" mass="30716">MSRRGVIALALVAMGHAAPVAPAPAQVRPAPPAGPVSQRLIPLQGGRNFRDLGGYRTADGRQVRWGLLYRSGSMHGLTAADFAELRRRGIRTVCDLRDSRERGAEPVAWPALAPRVLSDDYALDMADWLPAGPMRGWTAEAARAAMTASYPRLLDQFRGQYRRMFAELLAGHAPLAFNCSAGKDRTGVAAALLLTALGVPRETVIADYLLTNRYLDAATLAAAPASAGWSQLPPGVLTAMTAADRRYIEAALAVLDRHPGGATGWLHEAMGLSDADLTRLRLLYLE</sequence>
<dbReference type="EMBL" id="JBBBDM010000006">
    <property type="protein sequence ID" value="MEI5687972.1"/>
    <property type="molecule type" value="Genomic_DNA"/>
</dbReference>
<evidence type="ECO:0000256" key="2">
    <source>
        <dbReference type="SAM" id="SignalP"/>
    </source>
</evidence>
<comment type="caution">
    <text evidence="3">The sequence shown here is derived from an EMBL/GenBank/DDBJ whole genome shotgun (WGS) entry which is preliminary data.</text>
</comment>
<organism evidence="3 4">
    <name type="scientific">Sphingomonas kyungheensis</name>
    <dbReference type="NCBI Taxonomy" id="1069987"/>
    <lineage>
        <taxon>Bacteria</taxon>
        <taxon>Pseudomonadati</taxon>
        <taxon>Pseudomonadota</taxon>
        <taxon>Alphaproteobacteria</taxon>
        <taxon>Sphingomonadales</taxon>
        <taxon>Sphingomonadaceae</taxon>
        <taxon>Sphingomonas</taxon>
    </lineage>
</organism>
<feature type="chain" id="PRO_5046906479" evidence="2">
    <location>
        <begin position="26"/>
        <end position="286"/>
    </location>
</feature>